<evidence type="ECO:0000256" key="3">
    <source>
        <dbReference type="ARBA" id="ARBA00023125"/>
    </source>
</evidence>
<proteinExistence type="inferred from homology"/>
<feature type="domain" description="HTH lysR-type" evidence="5">
    <location>
        <begin position="11"/>
        <end position="68"/>
    </location>
</feature>
<keyword evidence="2" id="KW-0805">Transcription regulation</keyword>
<dbReference type="InterPro" id="IPR036390">
    <property type="entry name" value="WH_DNA-bd_sf"/>
</dbReference>
<dbReference type="PROSITE" id="PS50931">
    <property type="entry name" value="HTH_LYSR"/>
    <property type="match status" value="1"/>
</dbReference>
<name>A0A345UWA4_PSEFL</name>
<organism evidence="6 7">
    <name type="scientific">Pseudomonas fluorescens</name>
    <dbReference type="NCBI Taxonomy" id="294"/>
    <lineage>
        <taxon>Bacteria</taxon>
        <taxon>Pseudomonadati</taxon>
        <taxon>Pseudomonadota</taxon>
        <taxon>Gammaproteobacteria</taxon>
        <taxon>Pseudomonadales</taxon>
        <taxon>Pseudomonadaceae</taxon>
        <taxon>Pseudomonas</taxon>
    </lineage>
</organism>
<dbReference type="PANTHER" id="PTHR30118">
    <property type="entry name" value="HTH-TYPE TRANSCRIPTIONAL REGULATOR LEUO-RELATED"/>
    <property type="match status" value="1"/>
</dbReference>
<evidence type="ECO:0000256" key="1">
    <source>
        <dbReference type="ARBA" id="ARBA00009437"/>
    </source>
</evidence>
<evidence type="ECO:0000313" key="7">
    <source>
        <dbReference type="Proteomes" id="UP000254535"/>
    </source>
</evidence>
<dbReference type="Pfam" id="PF00126">
    <property type="entry name" value="HTH_1"/>
    <property type="match status" value="1"/>
</dbReference>
<comment type="similarity">
    <text evidence="1">Belongs to the LysR transcriptional regulatory family.</text>
</comment>
<gene>
    <name evidence="6" type="ORF">CFN16_11690</name>
</gene>
<evidence type="ECO:0000313" key="6">
    <source>
        <dbReference type="EMBL" id="AXJ04756.1"/>
    </source>
</evidence>
<dbReference type="SUPFAM" id="SSF46785">
    <property type="entry name" value="Winged helix' DNA-binding domain"/>
    <property type="match status" value="1"/>
</dbReference>
<sequence>MAINEKCFIDFNLNLMTTFIVVYRECSVSRAALCLGVKQPAVSNSLAQLRLHFRDRLFLRAEHGVRPTAKAIKIATALIPVMNRIESLLVANR</sequence>
<evidence type="ECO:0000256" key="4">
    <source>
        <dbReference type="ARBA" id="ARBA00023163"/>
    </source>
</evidence>
<dbReference type="Gene3D" id="1.10.10.10">
    <property type="entry name" value="Winged helix-like DNA-binding domain superfamily/Winged helix DNA-binding domain"/>
    <property type="match status" value="1"/>
</dbReference>
<evidence type="ECO:0000256" key="2">
    <source>
        <dbReference type="ARBA" id="ARBA00023015"/>
    </source>
</evidence>
<protein>
    <submittedName>
        <fullName evidence="6">LysR family transcriptional regulator</fullName>
    </submittedName>
</protein>
<dbReference type="PANTHER" id="PTHR30118:SF15">
    <property type="entry name" value="TRANSCRIPTIONAL REGULATORY PROTEIN"/>
    <property type="match status" value="1"/>
</dbReference>
<keyword evidence="3" id="KW-0238">DNA-binding</keyword>
<reference evidence="6 7" key="1">
    <citation type="submission" date="2017-07" db="EMBL/GenBank/DDBJ databases">
        <title>Genome sequence of Pseudomonas NEP1.</title>
        <authorList>
            <person name="Nascimento F.X."/>
        </authorList>
    </citation>
    <scope>NUCLEOTIDE SEQUENCE [LARGE SCALE GENOMIC DNA]</scope>
    <source>
        <strain evidence="6 7">NEP1</strain>
    </source>
</reference>
<dbReference type="GO" id="GO:0003677">
    <property type="term" value="F:DNA binding"/>
    <property type="evidence" value="ECO:0007669"/>
    <property type="project" value="UniProtKB-KW"/>
</dbReference>
<dbReference type="InterPro" id="IPR036388">
    <property type="entry name" value="WH-like_DNA-bd_sf"/>
</dbReference>
<dbReference type="InterPro" id="IPR050389">
    <property type="entry name" value="LysR-type_TF"/>
</dbReference>
<dbReference type="RefSeq" id="WP_115077604.1">
    <property type="nucleotide sequence ID" value="NZ_CP022313.1"/>
</dbReference>
<dbReference type="AlphaFoldDB" id="A0A345UWA4"/>
<dbReference type="PRINTS" id="PR00039">
    <property type="entry name" value="HTHLYSR"/>
</dbReference>
<dbReference type="GO" id="GO:0003700">
    <property type="term" value="F:DNA-binding transcription factor activity"/>
    <property type="evidence" value="ECO:0007669"/>
    <property type="project" value="InterPro"/>
</dbReference>
<evidence type="ECO:0000259" key="5">
    <source>
        <dbReference type="PROSITE" id="PS50931"/>
    </source>
</evidence>
<dbReference type="EMBL" id="CP022313">
    <property type="protein sequence ID" value="AXJ04756.1"/>
    <property type="molecule type" value="Genomic_DNA"/>
</dbReference>
<keyword evidence="4" id="KW-0804">Transcription</keyword>
<accession>A0A345UWA4</accession>
<dbReference type="Proteomes" id="UP000254535">
    <property type="component" value="Chromosome"/>
</dbReference>
<dbReference type="InterPro" id="IPR000847">
    <property type="entry name" value="LysR_HTH_N"/>
</dbReference>